<dbReference type="HOGENOM" id="CLU_2484587_0_0_1"/>
<organism evidence="2 3">
    <name type="scientific">Saccharomyces cerevisiae (strain RM11-1a)</name>
    <name type="common">Baker's yeast</name>
    <dbReference type="NCBI Taxonomy" id="285006"/>
    <lineage>
        <taxon>Eukaryota</taxon>
        <taxon>Fungi</taxon>
        <taxon>Dikarya</taxon>
        <taxon>Ascomycota</taxon>
        <taxon>Saccharomycotina</taxon>
        <taxon>Saccharomycetes</taxon>
        <taxon>Saccharomycetales</taxon>
        <taxon>Saccharomycetaceae</taxon>
        <taxon>Saccharomyces</taxon>
    </lineage>
</organism>
<reference evidence="2" key="1">
    <citation type="submission" date="2005-03" db="EMBL/GenBank/DDBJ databases">
        <authorList>
            <person name="Giovannoni S.J."/>
            <person name="Cho J.-C."/>
            <person name="Ferriera S."/>
            <person name="Johnson J."/>
            <person name="Kravitz S."/>
            <person name="Halpern A."/>
            <person name="Remington K."/>
            <person name="Beeson K."/>
            <person name="Tran B."/>
            <person name="Rogers Y.-H."/>
            <person name="Friedman R."/>
            <person name="Venter J.C."/>
        </authorList>
    </citation>
    <scope>NUCLEOTIDE SEQUENCE</scope>
    <source>
        <strain evidence="2">RM11-1a</strain>
    </source>
</reference>
<sequence length="87" mass="10112">MHPLVDELTLSRYLTHGTSVLSSSLYSVAFFLFFFPNFLFFCSCPNHKWVSLPFIGMDILEALCFYREGKIRNIFEIGGLLLQSFYN</sequence>
<evidence type="ECO:0000313" key="3">
    <source>
        <dbReference type="Proteomes" id="UP000008335"/>
    </source>
</evidence>
<feature type="transmembrane region" description="Helical" evidence="1">
    <location>
        <begin position="20"/>
        <end position="42"/>
    </location>
</feature>
<dbReference type="Proteomes" id="UP000008335">
    <property type="component" value="Unassembled WGS sequence"/>
</dbReference>
<accession>B3LKV5</accession>
<reference evidence="2" key="2">
    <citation type="submission" date="2005-07" db="EMBL/GenBank/DDBJ databases">
        <title>Annotation of the Saccharomyces cerevisiae RM11-1a Genome.</title>
        <authorList>
            <consortium name="The Broad Institute Genome Sequencing Platform"/>
            <person name="Birren B."/>
            <person name="Lander E."/>
            <person name="Galagan J."/>
            <person name="Nusbaum C."/>
            <person name="Devon K."/>
            <person name="Cuomo C."/>
            <person name="Jaffe D."/>
            <person name="Butler J."/>
            <person name="Alvarez P."/>
            <person name="Gnerre S."/>
            <person name="Grabherr M."/>
            <person name="Kleber M."/>
            <person name="Mauceli E."/>
            <person name="Brockman W."/>
            <person name="MacCallum I.A."/>
            <person name="Rounsley S."/>
            <person name="Young S."/>
            <person name="LaButti K."/>
            <person name="Pushparaj V."/>
            <person name="DeCaprio D."/>
            <person name="Crawford M."/>
            <person name="Koehrsen M."/>
            <person name="Engels R."/>
            <person name="Montgomery P."/>
            <person name="Pearson M."/>
            <person name="Howarth C."/>
            <person name="Larson L."/>
            <person name="Luoma S."/>
            <person name="White J."/>
            <person name="O'Leary S."/>
            <person name="Kodira C."/>
            <person name="Zeng Q."/>
            <person name="Yandava C."/>
            <person name="Alvarado L."/>
            <person name="Pratt S."/>
            <person name="Kruglyak L."/>
        </authorList>
    </citation>
    <scope>NUCLEOTIDE SEQUENCE</scope>
    <source>
        <strain evidence="2">RM11-1a</strain>
    </source>
</reference>
<keyword evidence="1" id="KW-0812">Transmembrane</keyword>
<dbReference type="EMBL" id="CH408046">
    <property type="protein sequence ID" value="EDV11103.1"/>
    <property type="molecule type" value="Genomic_DNA"/>
</dbReference>
<protein>
    <submittedName>
        <fullName evidence="2">Uncharacterized protein</fullName>
    </submittedName>
</protein>
<evidence type="ECO:0000313" key="2">
    <source>
        <dbReference type="EMBL" id="EDV11103.1"/>
    </source>
</evidence>
<dbReference type="AlphaFoldDB" id="B3LKV5"/>
<keyword evidence="1" id="KW-1133">Transmembrane helix</keyword>
<name>B3LKV5_YEAS1</name>
<keyword evidence="3" id="KW-1185">Reference proteome</keyword>
<keyword evidence="1" id="KW-0472">Membrane</keyword>
<proteinExistence type="predicted"/>
<evidence type="ECO:0000256" key="1">
    <source>
        <dbReference type="SAM" id="Phobius"/>
    </source>
</evidence>
<gene>
    <name evidence="2" type="ORF">SCRG_02376</name>
</gene>